<dbReference type="InterPro" id="IPR018047">
    <property type="entry name" value="Ammonium_transpt_CS"/>
</dbReference>
<dbReference type="RefSeq" id="XP_022840606.1">
    <property type="nucleotide sequence ID" value="XM_022982826.1"/>
</dbReference>
<dbReference type="InterPro" id="IPR029020">
    <property type="entry name" value="Ammonium/urea_transptr"/>
</dbReference>
<dbReference type="SUPFAM" id="SSF111352">
    <property type="entry name" value="Ammonium transporter"/>
    <property type="match status" value="1"/>
</dbReference>
<feature type="domain" description="Ammonium transporter AmtB-like" evidence="9">
    <location>
        <begin position="21"/>
        <end position="452"/>
    </location>
</feature>
<dbReference type="NCBIfam" id="TIGR00836">
    <property type="entry name" value="amt"/>
    <property type="match status" value="1"/>
</dbReference>
<organism evidence="10 11">
    <name type="scientific">Ostreococcus tauri</name>
    <name type="common">Marine green alga</name>
    <dbReference type="NCBI Taxonomy" id="70448"/>
    <lineage>
        <taxon>Eukaryota</taxon>
        <taxon>Viridiplantae</taxon>
        <taxon>Chlorophyta</taxon>
        <taxon>Mamiellophyceae</taxon>
        <taxon>Mamiellales</taxon>
        <taxon>Bathycoccaceae</taxon>
        <taxon>Ostreococcus</taxon>
    </lineage>
</organism>
<feature type="transmembrane region" description="Helical" evidence="8">
    <location>
        <begin position="353"/>
        <end position="370"/>
    </location>
</feature>
<dbReference type="KEGG" id="ota:OT_ostta20g00200"/>
<keyword evidence="4 8" id="KW-0812">Transmembrane</keyword>
<evidence type="ECO:0000256" key="6">
    <source>
        <dbReference type="ARBA" id="ARBA00023136"/>
    </source>
</evidence>
<dbReference type="InterPro" id="IPR001905">
    <property type="entry name" value="Ammonium_transpt"/>
</dbReference>
<accession>A0A096PA30</accession>
<dbReference type="FunFam" id="1.10.3430.10:FF:000008">
    <property type="entry name" value="Ammonium transporter"/>
    <property type="match status" value="1"/>
</dbReference>
<comment type="similarity">
    <text evidence="2 8">Belongs to the ammonia transporter channel (TC 1.A.11.2) family.</text>
</comment>
<evidence type="ECO:0000256" key="4">
    <source>
        <dbReference type="ARBA" id="ARBA00022692"/>
    </source>
</evidence>
<dbReference type="STRING" id="70448.A0A096PA30"/>
<evidence type="ECO:0000313" key="10">
    <source>
        <dbReference type="EMBL" id="CEG00826.1"/>
    </source>
</evidence>
<keyword evidence="6 8" id="KW-0472">Membrane</keyword>
<name>A0A096PA30_OSTTA</name>
<keyword evidence="3 8" id="KW-0813">Transport</keyword>
<dbReference type="FunCoup" id="A0A096PA30">
    <property type="interactions" value="27"/>
</dbReference>
<keyword evidence="11" id="KW-1185">Reference proteome</keyword>
<reference evidence="11" key="1">
    <citation type="journal article" date="2006" name="Proc. Natl. Acad. Sci. U.S.A.">
        <title>Genome analysis of the smallest free-living eukaryote Ostreococcus tauri unveils many unique features.</title>
        <authorList>
            <person name="Derelle E."/>
            <person name="Ferraz C."/>
            <person name="Rombauts S."/>
            <person name="Rouze P."/>
            <person name="Worden A.Z."/>
            <person name="Robbens S."/>
            <person name="Partensky F."/>
            <person name="Degroeve S."/>
            <person name="Echeynie S."/>
            <person name="Cooke R."/>
            <person name="Saeys Y."/>
            <person name="Wuyts J."/>
            <person name="Jabbari K."/>
            <person name="Bowler C."/>
            <person name="Panaud O."/>
            <person name="Piegu B."/>
            <person name="Ball S.G."/>
            <person name="Ral J.-P."/>
            <person name="Bouget F.-Y."/>
            <person name="Piganeau G."/>
            <person name="De Baets B."/>
            <person name="Picard A."/>
            <person name="Delseny M."/>
            <person name="Demaille J."/>
            <person name="Van de Peer Y."/>
            <person name="Moreau H."/>
        </authorList>
    </citation>
    <scope>NUCLEOTIDE SEQUENCE [LARGE SCALE GENOMIC DNA]</scope>
    <source>
        <strain evidence="11">OTTH 0595 / CCAP 157/2 / RCC745</strain>
    </source>
</reference>
<dbReference type="InterPro" id="IPR024041">
    <property type="entry name" value="NH4_transpt_AmtB-like_dom"/>
</dbReference>
<evidence type="ECO:0000256" key="1">
    <source>
        <dbReference type="ARBA" id="ARBA00004141"/>
    </source>
</evidence>
<evidence type="ECO:0000259" key="9">
    <source>
        <dbReference type="Pfam" id="PF00909"/>
    </source>
</evidence>
<dbReference type="GO" id="GO:0008519">
    <property type="term" value="F:ammonium channel activity"/>
    <property type="evidence" value="ECO:0007669"/>
    <property type="project" value="InterPro"/>
</dbReference>
<comment type="subcellular location">
    <subcellularLocation>
        <location evidence="8">Cell membrane</location>
        <topology evidence="8">Multi-pass membrane protein</topology>
    </subcellularLocation>
    <subcellularLocation>
        <location evidence="1">Membrane</location>
        <topology evidence="1">Multi-pass membrane protein</topology>
    </subcellularLocation>
</comment>
<dbReference type="Proteomes" id="UP000009170">
    <property type="component" value="Unassembled WGS sequence"/>
</dbReference>
<feature type="transmembrane region" description="Helical" evidence="8">
    <location>
        <begin position="400"/>
        <end position="424"/>
    </location>
</feature>
<dbReference type="InParanoid" id="A0A096PA30"/>
<evidence type="ECO:0000313" key="11">
    <source>
        <dbReference type="Proteomes" id="UP000009170"/>
    </source>
</evidence>
<reference evidence="10 11" key="2">
    <citation type="journal article" date="2014" name="BMC Genomics">
        <title>An improved genome of the model marine alga Ostreococcus tauri unfolds by assessing Illumina de novo assemblies.</title>
        <authorList>
            <person name="Blanc-Mathieu R."/>
            <person name="Verhelst B."/>
            <person name="Derelle E."/>
            <person name="Rombauts S."/>
            <person name="Bouget F.Y."/>
            <person name="Carre I."/>
            <person name="Chateau A."/>
            <person name="Eyre-Walker A."/>
            <person name="Grimsley N."/>
            <person name="Moreau H."/>
            <person name="Piegu B."/>
            <person name="Rivals E."/>
            <person name="Schackwitz W."/>
            <person name="Van de Peer Y."/>
            <person name="Piganeau G."/>
        </authorList>
    </citation>
    <scope>NUCLEOTIDE SEQUENCE [LARGE SCALE GENOMIC DNA]</scope>
    <source>
        <strain evidence="11">OTTH 0595 / CCAP 157/2 / RCC745</strain>
    </source>
</reference>
<evidence type="ECO:0000256" key="3">
    <source>
        <dbReference type="ARBA" id="ARBA00022448"/>
    </source>
</evidence>
<dbReference type="PANTHER" id="PTHR11730:SF6">
    <property type="entry name" value="AMMONIUM TRANSPORTER"/>
    <property type="match status" value="1"/>
</dbReference>
<feature type="transmembrane region" description="Helical" evidence="8">
    <location>
        <begin position="264"/>
        <end position="286"/>
    </location>
</feature>
<evidence type="ECO:0000256" key="2">
    <source>
        <dbReference type="ARBA" id="ARBA00005887"/>
    </source>
</evidence>
<sequence length="462" mass="48214">MSLTESGAEIQSLYNNLDANFLLSSAYLVFFMQAGFAMLCAGSVRSKNTKNILIKNVLDACVGALAWFYFGYGFALGEASNGKLNSFIGSGNFAMKGVSGNTGIAMYLFQWSFSAAATTIVSGSVAERTKFEAYLGYSFFLCAFVYPVVVHWGWSGQGWLGPWRCEGSSNGCGPLLAGSGMLDFAGSGIVHMTGGVAGLVGAIIVGPRTGRFAPDGRVNPMPGHSAPLVVLGTFILWLGWYGFNPGSQLAIVAFGGAAADNSRVIARTAVTTTLSAAGGGIMAMVLNYVLYHVWDLIAVCNGILAGLVGITAGCSTTEPWAAPICGALSALVIHASSKLLLKLKIDDPLEAAPMHGFCGAFGVLWVGFMAKQSYVAEVFGTARNGYMPAGVFYGGNGKLLGAQIAGICVITAWVGATLGAFFLLMKKLNLLRTSVEEETMGLDESKHGGSAYAMELVAPEPA</sequence>
<dbReference type="GO" id="GO:0005886">
    <property type="term" value="C:plasma membrane"/>
    <property type="evidence" value="ECO:0007669"/>
    <property type="project" value="UniProtKB-SubCell"/>
</dbReference>
<feature type="transmembrane region" description="Helical" evidence="8">
    <location>
        <begin position="134"/>
        <end position="154"/>
    </location>
</feature>
<feature type="transmembrane region" description="Helical" evidence="8">
    <location>
        <begin position="56"/>
        <end position="75"/>
    </location>
</feature>
<dbReference type="Gene3D" id="1.10.3430.10">
    <property type="entry name" value="Ammonium transporter AmtB like domains"/>
    <property type="match status" value="1"/>
</dbReference>
<protein>
    <recommendedName>
        <fullName evidence="8">Ammonium transporter</fullName>
    </recommendedName>
</protein>
<keyword evidence="5 8" id="KW-1133">Transmembrane helix</keyword>
<dbReference type="AlphaFoldDB" id="A0A096PA30"/>
<keyword evidence="7 8" id="KW-0924">Ammonia transport</keyword>
<evidence type="ECO:0000256" key="7">
    <source>
        <dbReference type="ARBA" id="ARBA00023177"/>
    </source>
</evidence>
<evidence type="ECO:0000256" key="8">
    <source>
        <dbReference type="RuleBase" id="RU362002"/>
    </source>
</evidence>
<feature type="transmembrane region" description="Helical" evidence="8">
    <location>
        <begin position="104"/>
        <end position="122"/>
    </location>
</feature>
<dbReference type="Pfam" id="PF00909">
    <property type="entry name" value="Ammonium_transp"/>
    <property type="match status" value="1"/>
</dbReference>
<feature type="transmembrane region" description="Helical" evidence="8">
    <location>
        <begin position="184"/>
        <end position="205"/>
    </location>
</feature>
<proteinExistence type="inferred from homology"/>
<feature type="transmembrane region" description="Helical" evidence="8">
    <location>
        <begin position="226"/>
        <end position="244"/>
    </location>
</feature>
<dbReference type="OrthoDB" id="534912at2759"/>
<comment type="caution">
    <text evidence="10">The sequence shown here is derived from an EMBL/GenBank/DDBJ whole genome shotgun (WGS) entry which is preliminary data.</text>
</comment>
<dbReference type="PANTHER" id="PTHR11730">
    <property type="entry name" value="AMMONIUM TRANSPORTER"/>
    <property type="match status" value="1"/>
</dbReference>
<feature type="transmembrane region" description="Helical" evidence="8">
    <location>
        <begin position="320"/>
        <end position="341"/>
    </location>
</feature>
<feature type="transmembrane region" description="Helical" evidence="8">
    <location>
        <begin position="21"/>
        <end position="44"/>
    </location>
</feature>
<feature type="transmembrane region" description="Helical" evidence="8">
    <location>
        <begin position="293"/>
        <end position="314"/>
    </location>
</feature>
<dbReference type="EMBL" id="CAID01000020">
    <property type="protein sequence ID" value="CEG00826.1"/>
    <property type="molecule type" value="Genomic_DNA"/>
</dbReference>
<dbReference type="GeneID" id="34946577"/>
<evidence type="ECO:0000256" key="5">
    <source>
        <dbReference type="ARBA" id="ARBA00022989"/>
    </source>
</evidence>
<gene>
    <name evidence="10" type="ORF">OT_ostta20g00200</name>
</gene>
<dbReference type="PROSITE" id="PS01219">
    <property type="entry name" value="AMMONIUM_TRANSP"/>
    <property type="match status" value="1"/>
</dbReference>
<dbReference type="GO" id="GO:0097272">
    <property type="term" value="P:ammonium homeostasis"/>
    <property type="evidence" value="ECO:0007669"/>
    <property type="project" value="TreeGrafter"/>
</dbReference>